<name>A0A1S4ELE1_DIACI</name>
<dbReference type="Proteomes" id="UP000079169">
    <property type="component" value="Unplaced"/>
</dbReference>
<evidence type="ECO:0000313" key="4">
    <source>
        <dbReference type="Proteomes" id="UP000079169"/>
    </source>
</evidence>
<feature type="repeat" description="ANK" evidence="3">
    <location>
        <begin position="326"/>
        <end position="358"/>
    </location>
</feature>
<protein>
    <submittedName>
        <fullName evidence="5">Ankyrin-3-like</fullName>
    </submittedName>
</protein>
<organism evidence="4 5">
    <name type="scientific">Diaphorina citri</name>
    <name type="common">Asian citrus psyllid</name>
    <dbReference type="NCBI Taxonomy" id="121845"/>
    <lineage>
        <taxon>Eukaryota</taxon>
        <taxon>Metazoa</taxon>
        <taxon>Ecdysozoa</taxon>
        <taxon>Arthropoda</taxon>
        <taxon>Hexapoda</taxon>
        <taxon>Insecta</taxon>
        <taxon>Pterygota</taxon>
        <taxon>Neoptera</taxon>
        <taxon>Paraneoptera</taxon>
        <taxon>Hemiptera</taxon>
        <taxon>Sternorrhyncha</taxon>
        <taxon>Psylloidea</taxon>
        <taxon>Psyllidae</taxon>
        <taxon>Diaphorininae</taxon>
        <taxon>Diaphorina</taxon>
    </lineage>
</organism>
<dbReference type="PANTHER" id="PTHR24123:SF33">
    <property type="entry name" value="PROTEIN HOS4"/>
    <property type="match status" value="1"/>
</dbReference>
<dbReference type="SMART" id="SM00248">
    <property type="entry name" value="ANK"/>
    <property type="match status" value="18"/>
</dbReference>
<accession>A0A1S4ELE1</accession>
<evidence type="ECO:0000256" key="1">
    <source>
        <dbReference type="ARBA" id="ARBA00022737"/>
    </source>
</evidence>
<evidence type="ECO:0000256" key="3">
    <source>
        <dbReference type="PROSITE-ProRule" id="PRU00023"/>
    </source>
</evidence>
<dbReference type="PROSITE" id="PS50088">
    <property type="entry name" value="ANK_REPEAT"/>
    <property type="match status" value="9"/>
</dbReference>
<dbReference type="InterPro" id="IPR036770">
    <property type="entry name" value="Ankyrin_rpt-contain_sf"/>
</dbReference>
<evidence type="ECO:0000313" key="5">
    <source>
        <dbReference type="RefSeq" id="XP_017302932.2"/>
    </source>
</evidence>
<dbReference type="Pfam" id="PF00023">
    <property type="entry name" value="Ank"/>
    <property type="match status" value="1"/>
</dbReference>
<feature type="repeat" description="ANK" evidence="3">
    <location>
        <begin position="467"/>
        <end position="499"/>
    </location>
</feature>
<proteinExistence type="predicted"/>
<feature type="repeat" description="ANK" evidence="3">
    <location>
        <begin position="669"/>
        <end position="701"/>
    </location>
</feature>
<dbReference type="PaxDb" id="121845-A0A1S4ELE1"/>
<dbReference type="Pfam" id="PF12796">
    <property type="entry name" value="Ank_2"/>
    <property type="match status" value="5"/>
</dbReference>
<dbReference type="KEGG" id="dci:103517411"/>
<reference evidence="5" key="1">
    <citation type="submission" date="2025-08" db="UniProtKB">
        <authorList>
            <consortium name="RefSeq"/>
        </authorList>
    </citation>
    <scope>IDENTIFICATION</scope>
</reference>
<gene>
    <name evidence="5" type="primary">LOC103517411</name>
</gene>
<dbReference type="AlphaFoldDB" id="A0A1S4ELE1"/>
<dbReference type="RefSeq" id="XP_017302932.2">
    <property type="nucleotide sequence ID" value="XM_017447443.2"/>
</dbReference>
<feature type="repeat" description="ANK" evidence="3">
    <location>
        <begin position="210"/>
        <end position="242"/>
    </location>
</feature>
<keyword evidence="2 3" id="KW-0040">ANK repeat</keyword>
<sequence length="888" mass="98698">MPLCTAVWDNNIRHVEYLLRAGHDVNEKMKLDGRTALFVAVHFHHRHIAALLIHHGAKVNERDKEGMTPLHLACHFPDRDMVKLLLDNKADVHAQTSIKATPILAAANISNVSPAGTDVMGDPYDVLSLLIEHGANVDDCHEDCQVGALHYAVRVNNVRLVKLLIKAKVNVNVKLGEKPLLFVAINSNFIEIVQAFLKVEALDVDIRDENLNTLLHRACFEDNLPIVKLLVKRKFDVNAKNKALITPLMLTLGLGSFRVVKYLLEQDSTDVNLGMKEEINLPLSIAIVIGNSPMVLSSGARPKIVREVMKTIINKTENINVVDRDNMMTPLLYAAKFKDLESFKCLIQKGANVNLTESQKVFTRSSKRGLKLKSALHYACEHKNNVEMVTLLLSHGADVNDASNAQNHKPIAIAIQTGDPQIVKELQNHGAQIDKEIYSKNKAAARNNDEVKKNIEDGACINVSSERCGSALIYAAWKGYEEIVDLLLDNGADVNFKSATGFTALHMACRFHDDDSIVRKLLRHGAYYNVVDGKTGKTPLLHAGKGAREVNTVLLYFINEIFKLIANNDTTILDRLDEMKSLILEGTKEFGPGDYNNFSLLKVTKNDAGETILDIAKKRGFPLLEELEKKLAELTLEFGFDNNFREKNYRHIAALLIQHGAKVNERDNVGMTPLHLACHFCDRDMVKFLLDNKADVNAQTCIKATPILAAANISNVSPAGTDVMGDPYDPYVPYEDHKPIAIAIQIGDPQIVKELQNHGAQIDKEIYSKNKAAARIAHSALELEERKAINDLLRLNLDFLKNVRSNKYDEVKKNIEDGACINVSSERCGSALIYAAWKGYEEIVDLLLDNGADVNFKSATGFTASIVLDELVPNDIFNEKLFLDSICL</sequence>
<keyword evidence="1" id="KW-0677">Repeat</keyword>
<feature type="repeat" description="ANK" evidence="3">
    <location>
        <begin position="371"/>
        <end position="404"/>
    </location>
</feature>
<dbReference type="InterPro" id="IPR051165">
    <property type="entry name" value="Multifunctional_ANK_Repeat"/>
</dbReference>
<dbReference type="SUPFAM" id="SSF48403">
    <property type="entry name" value="Ankyrin repeat"/>
    <property type="match status" value="3"/>
</dbReference>
<dbReference type="PANTHER" id="PTHR24123">
    <property type="entry name" value="ANKYRIN REPEAT-CONTAINING"/>
    <property type="match status" value="1"/>
</dbReference>
<dbReference type="PROSITE" id="PS50297">
    <property type="entry name" value="ANK_REP_REGION"/>
    <property type="match status" value="9"/>
</dbReference>
<dbReference type="PRINTS" id="PR01415">
    <property type="entry name" value="ANKYRIN"/>
</dbReference>
<feature type="repeat" description="ANK" evidence="3">
    <location>
        <begin position="32"/>
        <end position="64"/>
    </location>
</feature>
<evidence type="ECO:0000256" key="2">
    <source>
        <dbReference type="ARBA" id="ARBA00023043"/>
    </source>
</evidence>
<dbReference type="InterPro" id="IPR002110">
    <property type="entry name" value="Ankyrin_rpt"/>
</dbReference>
<feature type="repeat" description="ANK" evidence="3">
    <location>
        <begin position="500"/>
        <end position="533"/>
    </location>
</feature>
<keyword evidence="4" id="KW-1185">Reference proteome</keyword>
<feature type="repeat" description="ANK" evidence="3">
    <location>
        <begin position="827"/>
        <end position="859"/>
    </location>
</feature>
<dbReference type="STRING" id="121845.A0A1S4ELE1"/>
<feature type="repeat" description="ANK" evidence="3">
    <location>
        <begin position="65"/>
        <end position="97"/>
    </location>
</feature>
<dbReference type="GeneID" id="103517411"/>
<dbReference type="Gene3D" id="1.25.40.20">
    <property type="entry name" value="Ankyrin repeat-containing domain"/>
    <property type="match status" value="7"/>
</dbReference>